<evidence type="ECO:0000313" key="3">
    <source>
        <dbReference type="Proteomes" id="UP000789901"/>
    </source>
</evidence>
<accession>A0ABN7V6N0</accession>
<dbReference type="EMBL" id="CAJVQB010009369">
    <property type="protein sequence ID" value="CAG8729428.1"/>
    <property type="molecule type" value="Genomic_DNA"/>
</dbReference>
<protein>
    <submittedName>
        <fullName evidence="2">29322_t:CDS:1</fullName>
    </submittedName>
</protein>
<evidence type="ECO:0000256" key="1">
    <source>
        <dbReference type="SAM" id="MobiDB-lite"/>
    </source>
</evidence>
<keyword evidence="3" id="KW-1185">Reference proteome</keyword>
<reference evidence="2 3" key="1">
    <citation type="submission" date="2021-06" db="EMBL/GenBank/DDBJ databases">
        <authorList>
            <person name="Kallberg Y."/>
            <person name="Tangrot J."/>
            <person name="Rosling A."/>
        </authorList>
    </citation>
    <scope>NUCLEOTIDE SEQUENCE [LARGE SCALE GENOMIC DNA]</scope>
    <source>
        <strain evidence="2 3">120-4 pot B 10/14</strain>
    </source>
</reference>
<organism evidence="2 3">
    <name type="scientific">Gigaspora margarita</name>
    <dbReference type="NCBI Taxonomy" id="4874"/>
    <lineage>
        <taxon>Eukaryota</taxon>
        <taxon>Fungi</taxon>
        <taxon>Fungi incertae sedis</taxon>
        <taxon>Mucoromycota</taxon>
        <taxon>Glomeromycotina</taxon>
        <taxon>Glomeromycetes</taxon>
        <taxon>Diversisporales</taxon>
        <taxon>Gigasporaceae</taxon>
        <taxon>Gigaspora</taxon>
    </lineage>
</organism>
<gene>
    <name evidence="2" type="ORF">GMARGA_LOCUS14255</name>
</gene>
<sequence length="88" mass="9937">MNEQPQLFTPVNLVYRSIINIVANDIESISAQTPIKYTKSSASLDRLGNVSTFKSIETLVNTNEPDFENKDGLDNNVQIKNKEHEENL</sequence>
<comment type="caution">
    <text evidence="2">The sequence shown here is derived from an EMBL/GenBank/DDBJ whole genome shotgun (WGS) entry which is preliminary data.</text>
</comment>
<dbReference type="Proteomes" id="UP000789901">
    <property type="component" value="Unassembled WGS sequence"/>
</dbReference>
<proteinExistence type="predicted"/>
<feature type="region of interest" description="Disordered" evidence="1">
    <location>
        <begin position="67"/>
        <end position="88"/>
    </location>
</feature>
<evidence type="ECO:0000313" key="2">
    <source>
        <dbReference type="EMBL" id="CAG8729428.1"/>
    </source>
</evidence>
<name>A0ABN7V6N0_GIGMA</name>